<dbReference type="HAMAP" id="MF_02071">
    <property type="entry name" value="RlpA"/>
    <property type="match status" value="1"/>
</dbReference>
<dbReference type="OrthoDB" id="9779128at2"/>
<dbReference type="PANTHER" id="PTHR34183:SF1">
    <property type="entry name" value="ENDOLYTIC PEPTIDOGLYCAN TRANSGLYCOSYLASE RLPA"/>
    <property type="match status" value="1"/>
</dbReference>
<gene>
    <name evidence="4" type="primary">rlpA</name>
    <name evidence="8" type="ORF">DPQ33_11335</name>
</gene>
<dbReference type="InterPro" id="IPR036680">
    <property type="entry name" value="SPOR-like_sf"/>
</dbReference>
<dbReference type="Gene3D" id="3.30.70.1070">
    <property type="entry name" value="Sporulation related repeat"/>
    <property type="match status" value="1"/>
</dbReference>
<dbReference type="GO" id="GO:0000270">
    <property type="term" value="P:peptidoglycan metabolic process"/>
    <property type="evidence" value="ECO:0007669"/>
    <property type="project" value="UniProtKB-UniRule"/>
</dbReference>
<dbReference type="AlphaFoldDB" id="A0A7M3MDA2"/>
<feature type="chain" id="PRO_5029993563" description="Probable endolytic peptidoglycan transglycosylase RlpA" evidence="6">
    <location>
        <begin position="24"/>
        <end position="249"/>
    </location>
</feature>
<comment type="caution">
    <text evidence="8">The sequence shown here is derived from an EMBL/GenBank/DDBJ whole genome shotgun (WGS) entry which is preliminary data.</text>
</comment>
<dbReference type="SUPFAM" id="SSF110997">
    <property type="entry name" value="Sporulation related repeat"/>
    <property type="match status" value="1"/>
</dbReference>
<evidence type="ECO:0000256" key="2">
    <source>
        <dbReference type="ARBA" id="ARBA00023239"/>
    </source>
</evidence>
<sequence>MHRSPRLPRTPTLIVLLALCLLAASCGSKQVSSSAPKQQKSGTYNKATQRPYTIKGQTYHPIPSADGFVEEGLASWYGHPFHGRKTSNGEVYDMNKMTAAHKILPMNTNVRVQDLTTGRSVDVRINDRGPFVRARVIDLSREAAKRLGILEKGTARVRVTALSDVPQYRDGDMTGRFYVQIGSFTVRQNADRLLAQIRSRYPGSRIQYAVVGGMSFWRVQAGTFSSLRAAERQRDVLESGYPQCFVIAE</sequence>
<evidence type="ECO:0000259" key="7">
    <source>
        <dbReference type="PROSITE" id="PS51724"/>
    </source>
</evidence>
<evidence type="ECO:0000313" key="8">
    <source>
        <dbReference type="EMBL" id="TVM16589.1"/>
    </source>
</evidence>
<keyword evidence="4" id="KW-0472">Membrane</keyword>
<comment type="subcellular location">
    <subcellularLocation>
        <location evidence="4">Cell membrane</location>
        <topology evidence="4">Lipid-anchor</topology>
    </subcellularLocation>
</comment>
<accession>A0A7M3MDA2</accession>
<dbReference type="RefSeq" id="WP_144303338.1">
    <property type="nucleotide sequence ID" value="NZ_QMIE01000010.1"/>
</dbReference>
<feature type="domain" description="SPOR" evidence="7">
    <location>
        <begin position="171"/>
        <end position="249"/>
    </location>
</feature>
<dbReference type="PANTHER" id="PTHR34183">
    <property type="entry name" value="ENDOLYTIC PEPTIDOGLYCAN TRANSGLYCOSYLASE RLPA"/>
    <property type="match status" value="1"/>
</dbReference>
<comment type="similarity">
    <text evidence="4 5">Belongs to the RlpA family.</text>
</comment>
<dbReference type="InterPro" id="IPR012997">
    <property type="entry name" value="RplA"/>
</dbReference>
<feature type="signal peptide" evidence="6">
    <location>
        <begin position="1"/>
        <end position="23"/>
    </location>
</feature>
<dbReference type="Pfam" id="PF05036">
    <property type="entry name" value="SPOR"/>
    <property type="match status" value="1"/>
</dbReference>
<reference evidence="8 9" key="1">
    <citation type="submission" date="2018-06" db="EMBL/GenBank/DDBJ databases">
        <title>Complete genome of Desulfovibrio indonesiensis P37SLT.</title>
        <authorList>
            <person name="Crispim J.S."/>
            <person name="Vidigal P.M.P."/>
            <person name="Silva L.C.F."/>
            <person name="Laguardia C.N."/>
            <person name="Araujo L.C."/>
            <person name="Dias R.S."/>
            <person name="Sousa M.P."/>
            <person name="Paula S.O."/>
            <person name="Silva C."/>
        </authorList>
    </citation>
    <scope>NUCLEOTIDE SEQUENCE [LARGE SCALE GENOMIC DNA]</scope>
    <source>
        <strain evidence="8 9">P37SLT</strain>
    </source>
</reference>
<dbReference type="GO" id="GO:0071555">
    <property type="term" value="P:cell wall organization"/>
    <property type="evidence" value="ECO:0007669"/>
    <property type="project" value="UniProtKB-KW"/>
</dbReference>
<keyword evidence="1 6" id="KW-0732">Signal</keyword>
<name>A0A7M3MDA2_9BACT</name>
<dbReference type="InterPro" id="IPR036908">
    <property type="entry name" value="RlpA-like_sf"/>
</dbReference>
<organism evidence="8 9">
    <name type="scientific">Oceanidesulfovibrio indonesiensis</name>
    <dbReference type="NCBI Taxonomy" id="54767"/>
    <lineage>
        <taxon>Bacteria</taxon>
        <taxon>Pseudomonadati</taxon>
        <taxon>Thermodesulfobacteriota</taxon>
        <taxon>Desulfovibrionia</taxon>
        <taxon>Desulfovibrionales</taxon>
        <taxon>Desulfovibrionaceae</taxon>
        <taxon>Oceanidesulfovibrio</taxon>
    </lineage>
</organism>
<evidence type="ECO:0000313" key="9">
    <source>
        <dbReference type="Proteomes" id="UP000448292"/>
    </source>
</evidence>
<dbReference type="InterPro" id="IPR007730">
    <property type="entry name" value="SPOR-like_dom"/>
</dbReference>
<keyword evidence="3 4" id="KW-0961">Cell wall biogenesis/degradation</keyword>
<dbReference type="EMBL" id="QMIE01000010">
    <property type="protein sequence ID" value="TVM16589.1"/>
    <property type="molecule type" value="Genomic_DNA"/>
</dbReference>
<dbReference type="GO" id="GO:0042834">
    <property type="term" value="F:peptidoglycan binding"/>
    <property type="evidence" value="ECO:0007669"/>
    <property type="project" value="InterPro"/>
</dbReference>
<dbReference type="EC" id="4.2.2.-" evidence="4"/>
<dbReference type="Pfam" id="PF03330">
    <property type="entry name" value="DPBB_1"/>
    <property type="match status" value="1"/>
</dbReference>
<keyword evidence="4 8" id="KW-0449">Lipoprotein</keyword>
<evidence type="ECO:0000256" key="6">
    <source>
        <dbReference type="SAM" id="SignalP"/>
    </source>
</evidence>
<comment type="function">
    <text evidence="4">Lytic transglycosylase with a strong preference for naked glycan strands that lack stem peptides.</text>
</comment>
<keyword evidence="4" id="KW-1003">Cell membrane</keyword>
<evidence type="ECO:0000256" key="1">
    <source>
        <dbReference type="ARBA" id="ARBA00022729"/>
    </source>
</evidence>
<keyword evidence="9" id="KW-1185">Reference proteome</keyword>
<evidence type="ECO:0000256" key="5">
    <source>
        <dbReference type="RuleBase" id="RU003495"/>
    </source>
</evidence>
<dbReference type="InterPro" id="IPR034718">
    <property type="entry name" value="RlpA"/>
</dbReference>
<dbReference type="GO" id="GO:0008932">
    <property type="term" value="F:lytic endotransglycosylase activity"/>
    <property type="evidence" value="ECO:0007669"/>
    <property type="project" value="UniProtKB-UniRule"/>
</dbReference>
<keyword evidence="4" id="KW-0564">Palmitate</keyword>
<dbReference type="SUPFAM" id="SSF50685">
    <property type="entry name" value="Barwin-like endoglucanases"/>
    <property type="match status" value="1"/>
</dbReference>
<dbReference type="Gene3D" id="2.40.40.10">
    <property type="entry name" value="RlpA-like domain"/>
    <property type="match status" value="1"/>
</dbReference>
<dbReference type="Proteomes" id="UP000448292">
    <property type="component" value="Unassembled WGS sequence"/>
</dbReference>
<keyword evidence="2 4" id="KW-0456">Lyase</keyword>
<evidence type="ECO:0000256" key="3">
    <source>
        <dbReference type="ARBA" id="ARBA00023316"/>
    </source>
</evidence>
<dbReference type="CDD" id="cd22268">
    <property type="entry name" value="DPBB_RlpA-like"/>
    <property type="match status" value="1"/>
</dbReference>
<protein>
    <recommendedName>
        <fullName evidence="4">Probable endolytic peptidoglycan transglycosylase RlpA</fullName>
        <ecNumber evidence="4">4.2.2.-</ecNumber>
    </recommendedName>
</protein>
<evidence type="ECO:0000256" key="4">
    <source>
        <dbReference type="HAMAP-Rule" id="MF_02071"/>
    </source>
</evidence>
<dbReference type="PROSITE" id="PS51257">
    <property type="entry name" value="PROKAR_LIPOPROTEIN"/>
    <property type="match status" value="1"/>
</dbReference>
<dbReference type="PROSITE" id="PS51724">
    <property type="entry name" value="SPOR"/>
    <property type="match status" value="1"/>
</dbReference>
<proteinExistence type="inferred from homology"/>
<dbReference type="InterPro" id="IPR009009">
    <property type="entry name" value="RlpA-like_DPBB"/>
</dbReference>
<dbReference type="NCBIfam" id="TIGR00413">
    <property type="entry name" value="rlpA"/>
    <property type="match status" value="1"/>
</dbReference>
<dbReference type="GO" id="GO:0005886">
    <property type="term" value="C:plasma membrane"/>
    <property type="evidence" value="ECO:0007669"/>
    <property type="project" value="UniProtKB-SubCell"/>
</dbReference>